<accession>A0A4Y4G4X6</accession>
<dbReference type="EMBL" id="JAAXPM010000027">
    <property type="protein sequence ID" value="NKY67772.1"/>
    <property type="molecule type" value="Genomic_DNA"/>
</dbReference>
<protein>
    <submittedName>
        <fullName evidence="2">ISL3 family transposase</fullName>
    </submittedName>
</protein>
<dbReference type="RefSeq" id="WP_137604636.1">
    <property type="nucleotide sequence ID" value="NZ_BJEG01000028.1"/>
</dbReference>
<dbReference type="InterPro" id="IPR002560">
    <property type="entry name" value="Transposase_DDE"/>
</dbReference>
<evidence type="ECO:0000313" key="2">
    <source>
        <dbReference type="EMBL" id="NKY67772.1"/>
    </source>
</evidence>
<dbReference type="Pfam" id="PF01610">
    <property type="entry name" value="DDE_Tnp_ISL3"/>
    <property type="match status" value="1"/>
</dbReference>
<name>A0A4Y4G4X6_WEIHE</name>
<reference evidence="2 3" key="1">
    <citation type="submission" date="2020-04" db="EMBL/GenBank/DDBJ databases">
        <title>MicrobeNet Type strains.</title>
        <authorList>
            <person name="Nicholson A.C."/>
        </authorList>
    </citation>
    <scope>NUCLEOTIDE SEQUENCE [LARGE SCALE GENOMIC DNA]</scope>
    <source>
        <strain evidence="2 3">CCUG 33494</strain>
    </source>
</reference>
<evidence type="ECO:0000313" key="3">
    <source>
        <dbReference type="Proteomes" id="UP000585749"/>
    </source>
</evidence>
<dbReference type="PANTHER" id="PTHR33498:SF1">
    <property type="entry name" value="TRANSPOSASE FOR INSERTION SEQUENCE ELEMENT IS1557"/>
    <property type="match status" value="1"/>
</dbReference>
<evidence type="ECO:0000259" key="1">
    <source>
        <dbReference type="Pfam" id="PF01610"/>
    </source>
</evidence>
<dbReference type="AlphaFoldDB" id="A0A4Y4G4X6"/>
<comment type="caution">
    <text evidence="2">The sequence shown here is derived from an EMBL/GenBank/DDBJ whole genome shotgun (WGS) entry which is preliminary data.</text>
</comment>
<proteinExistence type="predicted"/>
<dbReference type="PANTHER" id="PTHR33498">
    <property type="entry name" value="TRANSPOSASE FOR INSERTION SEQUENCE ELEMENT IS1557"/>
    <property type="match status" value="1"/>
</dbReference>
<sequence length="444" mass="51549">MSINDSILNSVGLTDKNIKFLISDDGNFNELVTIGDNQHQALRYRATLTTVPEHCPQCGVLLSDHFYLAGTDTASYKLPTVNGYQQILLLTKQRYQCRRCQSTFIAQSEDFMTNTTISRPLLYQVIDLAKRDISEKDIAYILHLSHSKVNRLLHHAAQAYRTNYTKILPAVICVDEVLYAKHHYGFEMINGTTSDLIELFPTRTSLDIRRYLSNYNLANRQRVQYVVTDMNANYGTPLRAMFPNAQIVVDRFHIIQLAMKAVQSTRITLQRAIDNKRSRVYKLLKSNWQFFITDQSKINTVQPRWFKGINEYLYPQDALQLVFGLSPKFKQAYQVYQTILSAQQSRSFNEFSEILSQYEPNHSAMDQVMVSYKKNLKGIRNAFSKKHSNGRIEGINRRIKQIGRTAYGYGNALNYFFRIRLQLFNRQHIDANFMTLLTKKNLRI</sequence>
<dbReference type="InterPro" id="IPR047951">
    <property type="entry name" value="Transpos_ISL3"/>
</dbReference>
<dbReference type="Proteomes" id="UP000585749">
    <property type="component" value="Unassembled WGS sequence"/>
</dbReference>
<feature type="domain" description="Transposase IS204/IS1001/IS1096/IS1165 DDE" evidence="1">
    <location>
        <begin position="172"/>
        <end position="419"/>
    </location>
</feature>
<gene>
    <name evidence="2" type="ORF">HF960_09065</name>
</gene>
<dbReference type="NCBIfam" id="NF033550">
    <property type="entry name" value="transpos_ISL3"/>
    <property type="match status" value="1"/>
</dbReference>
<organism evidence="2 3">
    <name type="scientific">Weissella hellenica</name>
    <dbReference type="NCBI Taxonomy" id="46256"/>
    <lineage>
        <taxon>Bacteria</taxon>
        <taxon>Bacillati</taxon>
        <taxon>Bacillota</taxon>
        <taxon>Bacilli</taxon>
        <taxon>Lactobacillales</taxon>
        <taxon>Lactobacillaceae</taxon>
        <taxon>Weissella</taxon>
    </lineage>
</organism>